<evidence type="ECO:0000256" key="4">
    <source>
        <dbReference type="ARBA" id="ARBA00045299"/>
    </source>
</evidence>
<dbReference type="Pfam" id="PF01989">
    <property type="entry name" value="AcnX_swivel_put"/>
    <property type="match status" value="1"/>
</dbReference>
<dbReference type="EC" id="4.2.1.182" evidence="6"/>
<evidence type="ECO:0000256" key="1">
    <source>
        <dbReference type="ARBA" id="ARBA00023229"/>
    </source>
</evidence>
<dbReference type="CDD" id="cd01356">
    <property type="entry name" value="AcnX_swivel"/>
    <property type="match status" value="1"/>
</dbReference>
<protein>
    <recommendedName>
        <fullName evidence="6">Phosphomevalonate dehydratase small subunit</fullName>
        <shortName evidence="6">PMDh small subunit</shortName>
        <shortName evidence="6">PMDh-S</shortName>
        <ecNumber evidence="6">4.2.1.182</ecNumber>
    </recommendedName>
</protein>
<dbReference type="InterPro" id="IPR012016">
    <property type="entry name" value="PMDh-S-like"/>
</dbReference>
<evidence type="ECO:0000256" key="5">
    <source>
        <dbReference type="ARBA" id="ARBA00046520"/>
    </source>
</evidence>
<dbReference type="PANTHER" id="PTHR36577:SF3">
    <property type="entry name" value="DUF521 DOMAIN PROTEIN (AFU_ORTHOLOGUE AFUA_6G00490)"/>
    <property type="match status" value="1"/>
</dbReference>
<proteinExistence type="inferred from homology"/>
<dbReference type="AlphaFoldDB" id="A0A497JFP4"/>
<feature type="active site" description="Proton acceptor" evidence="6">
    <location>
        <position position="62"/>
    </location>
</feature>
<sequence length="128" mass="13588">MILRGRKIFSGKVSGIAMISEQPISFYGGVDPKTGIVVEKGHSLEGKSIAGKILVFPSGKGSTVGSYTIYRLKKNGKAPKAMVLKECEAIVAVGAILAEIPCVDKIKIEKIKDGSTIEVNADKAEVRI</sequence>
<comment type="catalytic activity">
    <reaction evidence="3">
        <text>(R)-5-phosphomevalonate = (2E)-3-methyl-5-phosphooxypent-2-enoate + H2O</text>
        <dbReference type="Rhea" id="RHEA:78975"/>
        <dbReference type="ChEBI" id="CHEBI:15377"/>
        <dbReference type="ChEBI" id="CHEBI:58146"/>
        <dbReference type="ChEBI" id="CHEBI:229665"/>
        <dbReference type="EC" id="4.2.1.182"/>
    </reaction>
    <physiologicalReaction direction="left-to-right" evidence="3">
        <dbReference type="Rhea" id="RHEA:78976"/>
    </physiologicalReaction>
</comment>
<dbReference type="GO" id="GO:0016836">
    <property type="term" value="F:hydro-lyase activity"/>
    <property type="evidence" value="ECO:0007669"/>
    <property type="project" value="UniProtKB-UniRule"/>
</dbReference>
<dbReference type="InterPro" id="IPR002840">
    <property type="entry name" value="PMDh-S-like_dom"/>
</dbReference>
<gene>
    <name evidence="8" type="ORF">DRO07_01850</name>
</gene>
<comment type="caution">
    <text evidence="8">The sequence shown here is derived from an EMBL/GenBank/DDBJ whole genome shotgun (WGS) entry which is preliminary data.</text>
</comment>
<evidence type="ECO:0000313" key="9">
    <source>
        <dbReference type="Proteomes" id="UP000277633"/>
    </source>
</evidence>
<evidence type="ECO:0000256" key="2">
    <source>
        <dbReference type="ARBA" id="ARBA00023239"/>
    </source>
</evidence>
<comment type="function">
    <text evidence="4 6">Component of a hydro-lyase that catalyzes the dehydration of mevalonate 5-phosphate (MVA5P) to form trans-anhydromevalonate 5-phosphate (tAHMP). Involved in the archaeal mevalonate (MVA) pathway, which provides fundamental precursors for isoprenoid biosynthesis, such as isopentenyl diphosphate (IPP) and dimethylallyl diphosphate (DMAPP).</text>
</comment>
<dbReference type="GO" id="GO:0019287">
    <property type="term" value="P:isopentenyl diphosphate biosynthetic process, mevalonate pathway"/>
    <property type="evidence" value="ECO:0007669"/>
    <property type="project" value="UniProtKB-UniRule"/>
</dbReference>
<dbReference type="Proteomes" id="UP000277633">
    <property type="component" value="Unassembled WGS sequence"/>
</dbReference>
<dbReference type="PANTHER" id="PTHR36577">
    <property type="entry name" value="DUF521 DOMAIN PROTEIN (AFU_ORTHOLOGUE AFUA_6G00490)"/>
    <property type="match status" value="1"/>
</dbReference>
<organism evidence="8 9">
    <name type="scientific">Candidatus Iainarchaeum sp</name>
    <dbReference type="NCBI Taxonomy" id="3101447"/>
    <lineage>
        <taxon>Archaea</taxon>
        <taxon>Candidatus Iainarchaeota</taxon>
        <taxon>Candidatus Iainarchaeia</taxon>
        <taxon>Candidatus Iainarchaeales</taxon>
        <taxon>Candidatus Iainarchaeaceae</taxon>
        <taxon>Candidatus Iainarchaeum</taxon>
    </lineage>
</organism>
<dbReference type="InterPro" id="IPR020794">
    <property type="entry name" value="PMDh_S"/>
</dbReference>
<dbReference type="NCBIfam" id="NF003046">
    <property type="entry name" value="PRK03955.1"/>
    <property type="match status" value="1"/>
</dbReference>
<dbReference type="HAMAP" id="MF_00078">
    <property type="entry name" value="PMDh_S"/>
    <property type="match status" value="1"/>
</dbReference>
<evidence type="ECO:0000259" key="7">
    <source>
        <dbReference type="Pfam" id="PF01989"/>
    </source>
</evidence>
<accession>A0A497JFP4</accession>
<feature type="domain" description="Phosphomevalonate dehydratase small subunit-like" evidence="7">
    <location>
        <begin position="24"/>
        <end position="103"/>
    </location>
</feature>
<keyword evidence="1 6" id="KW-0414">Isoprene biosynthesis</keyword>
<dbReference type="PIRSF" id="PIRSF004966">
    <property type="entry name" value="UCP004966"/>
    <property type="match status" value="1"/>
</dbReference>
<dbReference type="SUPFAM" id="SSF52016">
    <property type="entry name" value="LeuD/IlvD-like"/>
    <property type="match status" value="1"/>
</dbReference>
<comment type="similarity">
    <text evidence="6">Belongs to the AcnX type II small subunit family.</text>
</comment>
<reference evidence="8 9" key="1">
    <citation type="submission" date="2018-06" db="EMBL/GenBank/DDBJ databases">
        <title>Extensive metabolic versatility and redundancy in microbially diverse, dynamic hydrothermal sediments.</title>
        <authorList>
            <person name="Dombrowski N."/>
            <person name="Teske A."/>
            <person name="Baker B.J."/>
        </authorList>
    </citation>
    <scope>NUCLEOTIDE SEQUENCE [LARGE SCALE GENOMIC DNA]</scope>
    <source>
        <strain evidence="8">B9_G13</strain>
    </source>
</reference>
<evidence type="ECO:0000313" key="8">
    <source>
        <dbReference type="EMBL" id="RLG69675.1"/>
    </source>
</evidence>
<comment type="pathway">
    <text evidence="6">Isoprenoid biosynthesis; isopentenyl diphosphate biosynthesis via mevalonate pathway.</text>
</comment>
<keyword evidence="2 6" id="KW-0456">Lyase</keyword>
<dbReference type="Gene3D" id="3.50.30.10">
    <property type="entry name" value="Phosphohistidine domain"/>
    <property type="match status" value="1"/>
</dbReference>
<evidence type="ECO:0000256" key="3">
    <source>
        <dbReference type="ARBA" id="ARBA00045120"/>
    </source>
</evidence>
<comment type="subunit">
    <text evidence="5 6">Heterodimer composed of a large subunit (PMDh-L) and a small subunit (PMDh-S).</text>
</comment>
<evidence type="ECO:0000256" key="6">
    <source>
        <dbReference type="HAMAP-Rule" id="MF_00078"/>
    </source>
</evidence>
<dbReference type="EMBL" id="QMWO01000057">
    <property type="protein sequence ID" value="RLG69675.1"/>
    <property type="molecule type" value="Genomic_DNA"/>
</dbReference>
<name>A0A497JFP4_9ARCH</name>